<reference evidence="2 3" key="1">
    <citation type="submission" date="2013-01" db="EMBL/GenBank/DDBJ databases">
        <title>Whole genome shotgun sequence of Gordonia soli NBRC 108243.</title>
        <authorList>
            <person name="Isaki-Nakamura S."/>
            <person name="Hosoyama A."/>
            <person name="Tsuchikane K."/>
            <person name="Ando Y."/>
            <person name="Baba S."/>
            <person name="Ohji S."/>
            <person name="Hamada M."/>
            <person name="Tamura T."/>
            <person name="Yamazoe A."/>
            <person name="Yamazaki S."/>
            <person name="Fujita N."/>
        </authorList>
    </citation>
    <scope>NUCLEOTIDE SEQUENCE [LARGE SCALE GENOMIC DNA]</scope>
    <source>
        <strain evidence="2 3">NBRC 108243</strain>
    </source>
</reference>
<comment type="caution">
    <text evidence="2">The sequence shown here is derived from an EMBL/GenBank/DDBJ whole genome shotgun (WGS) entry which is preliminary data.</text>
</comment>
<protein>
    <submittedName>
        <fullName evidence="2">Uncharacterized protein</fullName>
    </submittedName>
</protein>
<name>M0QLR1_9ACTN</name>
<proteinExistence type="predicted"/>
<dbReference type="STRING" id="1223545.GS4_26_00530"/>
<feature type="transmembrane region" description="Helical" evidence="1">
    <location>
        <begin position="32"/>
        <end position="48"/>
    </location>
</feature>
<evidence type="ECO:0000256" key="1">
    <source>
        <dbReference type="SAM" id="Phobius"/>
    </source>
</evidence>
<accession>M0QLR1</accession>
<keyword evidence="1" id="KW-0472">Membrane</keyword>
<feature type="transmembrane region" description="Helical" evidence="1">
    <location>
        <begin position="128"/>
        <end position="152"/>
    </location>
</feature>
<evidence type="ECO:0000313" key="2">
    <source>
        <dbReference type="EMBL" id="GAC69605.1"/>
    </source>
</evidence>
<dbReference type="RefSeq" id="WP_007622850.1">
    <property type="nucleotide sequence ID" value="NZ_BANX01000026.1"/>
</dbReference>
<feature type="transmembrane region" description="Helical" evidence="1">
    <location>
        <begin position="95"/>
        <end position="116"/>
    </location>
</feature>
<dbReference type="AlphaFoldDB" id="M0QLR1"/>
<dbReference type="EMBL" id="BANX01000026">
    <property type="protein sequence ID" value="GAC69605.1"/>
    <property type="molecule type" value="Genomic_DNA"/>
</dbReference>
<organism evidence="2 3">
    <name type="scientific">Gordonia soli NBRC 108243</name>
    <dbReference type="NCBI Taxonomy" id="1223545"/>
    <lineage>
        <taxon>Bacteria</taxon>
        <taxon>Bacillati</taxon>
        <taxon>Actinomycetota</taxon>
        <taxon>Actinomycetes</taxon>
        <taxon>Mycobacteriales</taxon>
        <taxon>Gordoniaceae</taxon>
        <taxon>Gordonia</taxon>
    </lineage>
</organism>
<dbReference type="OrthoDB" id="4554544at2"/>
<keyword evidence="1" id="KW-0812">Transmembrane</keyword>
<feature type="transmembrane region" description="Helical" evidence="1">
    <location>
        <begin position="54"/>
        <end position="75"/>
    </location>
</feature>
<dbReference type="Proteomes" id="UP000011666">
    <property type="component" value="Unassembled WGS sequence"/>
</dbReference>
<keyword evidence="3" id="KW-1185">Reference proteome</keyword>
<dbReference type="eggNOG" id="ENOG5033Z9F">
    <property type="taxonomic scope" value="Bacteria"/>
</dbReference>
<gene>
    <name evidence="2" type="ORF">GS4_26_00530</name>
</gene>
<evidence type="ECO:0000313" key="3">
    <source>
        <dbReference type="Proteomes" id="UP000011666"/>
    </source>
</evidence>
<keyword evidence="1" id="KW-1133">Transmembrane helix</keyword>
<sequence length="154" mass="16338">MADVTPDQAADALRTIDSARRHVTAEIGLPRTYWWALATAWLILGILADFAPAWATTVATVAFALGHSIVASRLLDGRRRSHGLRVDRGLASRRIPALMVGILLGFVVVTIGLAVALQLDGVHHPATWAGGLVAVIVGFAGPEILAVTRLWAHA</sequence>